<organism evidence="7 8">
    <name type="scientific">Mangrovicoccus algicola</name>
    <dbReference type="NCBI Taxonomy" id="2771008"/>
    <lineage>
        <taxon>Bacteria</taxon>
        <taxon>Pseudomonadati</taxon>
        <taxon>Pseudomonadota</taxon>
        <taxon>Alphaproteobacteria</taxon>
        <taxon>Rhodobacterales</taxon>
        <taxon>Paracoccaceae</taxon>
        <taxon>Mangrovicoccus</taxon>
    </lineage>
</organism>
<dbReference type="Proteomes" id="UP000609121">
    <property type="component" value="Unassembled WGS sequence"/>
</dbReference>
<evidence type="ECO:0000313" key="7">
    <source>
        <dbReference type="EMBL" id="MBE3637983.1"/>
    </source>
</evidence>
<sequence length="201" mass="21625">MLSLTSEIRTPFHAVPAGAKLAALAVLSVATFSISAPALMLLPLTGTALLYLCGGLRFARAGLRALRPLWPFLALLAIWHGLSRDLGNGALLGGRLLSTVALANLVTMTTRLEDMIAMMSRILAPLAWLGVRPGRIAFAIGLVLRLTPVLLDRGRQLSMSWRARARRRRPGWQIVLPLCLSALDDADHIAEAVRARGGIPD</sequence>
<dbReference type="AlphaFoldDB" id="A0A8J6YR00"/>
<gene>
    <name evidence="7" type="ORF">ICN82_07185</name>
</gene>
<evidence type="ECO:0000256" key="6">
    <source>
        <dbReference type="SAM" id="Phobius"/>
    </source>
</evidence>
<evidence type="ECO:0000313" key="8">
    <source>
        <dbReference type="Proteomes" id="UP000609121"/>
    </source>
</evidence>
<evidence type="ECO:0000256" key="5">
    <source>
        <dbReference type="ARBA" id="ARBA00023136"/>
    </source>
</evidence>
<keyword evidence="8" id="KW-1185">Reference proteome</keyword>
<evidence type="ECO:0000256" key="2">
    <source>
        <dbReference type="ARBA" id="ARBA00008564"/>
    </source>
</evidence>
<dbReference type="CDD" id="cd16914">
    <property type="entry name" value="EcfT"/>
    <property type="match status" value="1"/>
</dbReference>
<proteinExistence type="inferred from homology"/>
<keyword evidence="5 6" id="KW-0472">Membrane</keyword>
<accession>A0A8J6YR00</accession>
<dbReference type="GO" id="GO:0005886">
    <property type="term" value="C:plasma membrane"/>
    <property type="evidence" value="ECO:0007669"/>
    <property type="project" value="UniProtKB-ARBA"/>
</dbReference>
<dbReference type="Pfam" id="PF02361">
    <property type="entry name" value="CbiQ"/>
    <property type="match status" value="1"/>
</dbReference>
<comment type="similarity">
    <text evidence="2">Belongs to the CbiQ family.</text>
</comment>
<dbReference type="InterPro" id="IPR003339">
    <property type="entry name" value="ABC/ECF_trnsptr_transmembrane"/>
</dbReference>
<dbReference type="RefSeq" id="WP_193181209.1">
    <property type="nucleotide sequence ID" value="NZ_JACVXA010000014.1"/>
</dbReference>
<comment type="caution">
    <text evidence="7">The sequence shown here is derived from an EMBL/GenBank/DDBJ whole genome shotgun (WGS) entry which is preliminary data.</text>
</comment>
<reference evidence="7" key="1">
    <citation type="submission" date="2020-09" db="EMBL/GenBank/DDBJ databases">
        <title>A novel bacterium of genus Mangrovicoccus, isolated from South China Sea.</title>
        <authorList>
            <person name="Huang H."/>
            <person name="Mo K."/>
            <person name="Hu Y."/>
        </authorList>
    </citation>
    <scope>NUCLEOTIDE SEQUENCE</scope>
    <source>
        <strain evidence="7">HB182678</strain>
    </source>
</reference>
<evidence type="ECO:0000256" key="3">
    <source>
        <dbReference type="ARBA" id="ARBA00022692"/>
    </source>
</evidence>
<keyword evidence="4 6" id="KW-1133">Transmembrane helix</keyword>
<dbReference type="EMBL" id="JACVXA010000014">
    <property type="protein sequence ID" value="MBE3637983.1"/>
    <property type="molecule type" value="Genomic_DNA"/>
</dbReference>
<protein>
    <submittedName>
        <fullName evidence="7">Energy-coupling factor transporter transmembrane protein EcfT</fullName>
    </submittedName>
</protein>
<keyword evidence="3 6" id="KW-0812">Transmembrane</keyword>
<evidence type="ECO:0000256" key="1">
    <source>
        <dbReference type="ARBA" id="ARBA00004141"/>
    </source>
</evidence>
<comment type="subcellular location">
    <subcellularLocation>
        <location evidence="1">Membrane</location>
        <topology evidence="1">Multi-pass membrane protein</topology>
    </subcellularLocation>
</comment>
<name>A0A8J6YR00_9RHOB</name>
<evidence type="ECO:0000256" key="4">
    <source>
        <dbReference type="ARBA" id="ARBA00022989"/>
    </source>
</evidence>
<feature type="transmembrane region" description="Helical" evidence="6">
    <location>
        <begin position="20"/>
        <end position="53"/>
    </location>
</feature>